<dbReference type="InterPro" id="IPR037038">
    <property type="entry name" value="HepT-like_sf"/>
</dbReference>
<evidence type="ECO:0000256" key="1">
    <source>
        <dbReference type="ARBA" id="ARBA00022649"/>
    </source>
</evidence>
<protein>
    <submittedName>
        <fullName evidence="6">DUF86 domain-containing protein</fullName>
    </submittedName>
</protein>
<dbReference type="Pfam" id="PF01934">
    <property type="entry name" value="HepT-like"/>
    <property type="match status" value="1"/>
</dbReference>
<dbReference type="NCBIfam" id="NF047751">
    <property type="entry name" value="HepT_toxin"/>
    <property type="match status" value="1"/>
</dbReference>
<dbReference type="GO" id="GO:0110001">
    <property type="term" value="C:toxin-antitoxin complex"/>
    <property type="evidence" value="ECO:0007669"/>
    <property type="project" value="InterPro"/>
</dbReference>
<organism evidence="6 7">
    <name type="scientific">Ktedonosporobacter rubrisoli</name>
    <dbReference type="NCBI Taxonomy" id="2509675"/>
    <lineage>
        <taxon>Bacteria</taxon>
        <taxon>Bacillati</taxon>
        <taxon>Chloroflexota</taxon>
        <taxon>Ktedonobacteria</taxon>
        <taxon>Ktedonobacterales</taxon>
        <taxon>Ktedonosporobacteraceae</taxon>
        <taxon>Ktedonosporobacter</taxon>
    </lineage>
</organism>
<gene>
    <name evidence="6" type="ORF">EPA93_40450</name>
</gene>
<dbReference type="InterPro" id="IPR052379">
    <property type="entry name" value="Type_VII_TA_RNase"/>
</dbReference>
<evidence type="ECO:0000259" key="5">
    <source>
        <dbReference type="Pfam" id="PF18765"/>
    </source>
</evidence>
<proteinExistence type="inferred from homology"/>
<keyword evidence="2" id="KW-0540">Nuclease</keyword>
<keyword evidence="3" id="KW-0378">Hydrolase</keyword>
<evidence type="ECO:0000313" key="7">
    <source>
        <dbReference type="Proteomes" id="UP000290365"/>
    </source>
</evidence>
<evidence type="ECO:0000256" key="2">
    <source>
        <dbReference type="ARBA" id="ARBA00022722"/>
    </source>
</evidence>
<feature type="domain" description="Polymerase beta nucleotidyltransferase" evidence="5">
    <location>
        <begin position="34"/>
        <end position="125"/>
    </location>
</feature>
<dbReference type="PANTHER" id="PTHR33397:SF5">
    <property type="entry name" value="RNASE YUTE-RELATED"/>
    <property type="match status" value="1"/>
</dbReference>
<dbReference type="Proteomes" id="UP000290365">
    <property type="component" value="Chromosome"/>
</dbReference>
<dbReference type="GO" id="GO:0016787">
    <property type="term" value="F:hydrolase activity"/>
    <property type="evidence" value="ECO:0007669"/>
    <property type="project" value="UniProtKB-KW"/>
</dbReference>
<keyword evidence="7" id="KW-1185">Reference proteome</keyword>
<sequence>MHLYAYNGLGLRSRVLSRRSLMNLFEQQTRLSQLFAQSPVNAAYLAGSLSTRTSFGYLTDVDIAILLMDQIKSDQFLDYQLYFFSELAKRLESDSIDVMILNQASLLLKLQVIKFGQILYSRDEKQRVSFETKAVMDYLDFKKFDDIQNQALSRRLHGQLLPIDKDLVEHHLKQLREAIHILRDLGNVKREEFCSNYRIYGLGERYLQLAIEACLLICGTLVASFGLKRPEEYHDLLSIVASQQLIPRSLAYRLELLTNLRDALVHDPSSLDHDMLYEHIQQRLQDLEEFSDCIEKRQQRQ</sequence>
<dbReference type="PANTHER" id="PTHR33397">
    <property type="entry name" value="UPF0331 PROTEIN YUTE"/>
    <property type="match status" value="1"/>
</dbReference>
<name>A0A4P6K356_KTERU</name>
<evidence type="ECO:0000313" key="6">
    <source>
        <dbReference type="EMBL" id="QBD81916.1"/>
    </source>
</evidence>
<dbReference type="Gene3D" id="1.20.120.580">
    <property type="entry name" value="bsu32300-like"/>
    <property type="match status" value="1"/>
</dbReference>
<reference evidence="6 7" key="1">
    <citation type="submission" date="2019-01" db="EMBL/GenBank/DDBJ databases">
        <title>Ktedonosporobacter rubrisoli SCAWS-G2.</title>
        <authorList>
            <person name="Huang Y."/>
            <person name="Yan B."/>
        </authorList>
    </citation>
    <scope>NUCLEOTIDE SEQUENCE [LARGE SCALE GENOMIC DNA]</scope>
    <source>
        <strain evidence="6 7">SCAWS-G2</strain>
    </source>
</reference>
<dbReference type="NCBIfam" id="NF047752">
    <property type="entry name" value="MntA_antitoxin"/>
    <property type="match status" value="1"/>
</dbReference>
<dbReference type="InterPro" id="IPR008201">
    <property type="entry name" value="HepT-like"/>
</dbReference>
<keyword evidence="1" id="KW-1277">Toxin-antitoxin system</keyword>
<accession>A0A4P6K356</accession>
<dbReference type="GO" id="GO:0004540">
    <property type="term" value="F:RNA nuclease activity"/>
    <property type="evidence" value="ECO:0007669"/>
    <property type="project" value="InterPro"/>
</dbReference>
<dbReference type="OrthoDB" id="150032at2"/>
<dbReference type="InterPro" id="IPR041633">
    <property type="entry name" value="Polbeta"/>
</dbReference>
<dbReference type="Pfam" id="PF18765">
    <property type="entry name" value="Polbeta"/>
    <property type="match status" value="1"/>
</dbReference>
<dbReference type="AlphaFoldDB" id="A0A4P6K356"/>
<dbReference type="EMBL" id="CP035758">
    <property type="protein sequence ID" value="QBD81916.1"/>
    <property type="molecule type" value="Genomic_DNA"/>
</dbReference>
<evidence type="ECO:0000256" key="3">
    <source>
        <dbReference type="ARBA" id="ARBA00022801"/>
    </source>
</evidence>
<dbReference type="KEGG" id="kbs:EPA93_40450"/>
<comment type="similarity">
    <text evidence="4">Belongs to the HepT RNase toxin family.</text>
</comment>
<evidence type="ECO:0000256" key="4">
    <source>
        <dbReference type="ARBA" id="ARBA00024207"/>
    </source>
</evidence>